<sequence length="158" mass="17787">MTAENERITPEKAMELLGIKKSQYYARVKKLDLKLKRENGKAYLNEEQMQLLRSIGEESSSLAVAEEVGAISLENLPEMPEPEGDELDDIMRSAQELKAQQLVMPDLVKIYLASGMSESDLPLDLQEKVRAAREAANPKKSVQAIANNLLEAYRLRQK</sequence>
<comment type="caution">
    <text evidence="1">The sequence shown here is derived from an EMBL/GenBank/DDBJ whole genome shotgun (WGS) entry which is preliminary data.</text>
</comment>
<gene>
    <name evidence="1" type="ORF">WMG39_08075</name>
</gene>
<organism evidence="1 2">
    <name type="scientific">Microcoleus anatoxicus PTRS2</name>
    <dbReference type="NCBI Taxonomy" id="2705321"/>
    <lineage>
        <taxon>Bacteria</taxon>
        <taxon>Bacillati</taxon>
        <taxon>Cyanobacteriota</taxon>
        <taxon>Cyanophyceae</taxon>
        <taxon>Oscillatoriophycideae</taxon>
        <taxon>Oscillatoriales</taxon>
        <taxon>Microcoleaceae</taxon>
        <taxon>Microcoleus</taxon>
        <taxon>Microcoleus anatoxicus</taxon>
    </lineage>
</organism>
<dbReference type="RefSeq" id="WP_340541364.1">
    <property type="nucleotide sequence ID" value="NZ_JBBLXS010000075.1"/>
</dbReference>
<evidence type="ECO:0000313" key="2">
    <source>
        <dbReference type="Proteomes" id="UP001384579"/>
    </source>
</evidence>
<protein>
    <submittedName>
        <fullName evidence="1">Uncharacterized protein</fullName>
    </submittedName>
</protein>
<accession>A0ABU8YKD1</accession>
<proteinExistence type="predicted"/>
<evidence type="ECO:0000313" key="1">
    <source>
        <dbReference type="EMBL" id="MEK0184814.1"/>
    </source>
</evidence>
<name>A0ABU8YKD1_9CYAN</name>
<dbReference type="Proteomes" id="UP001384579">
    <property type="component" value="Unassembled WGS sequence"/>
</dbReference>
<dbReference type="EMBL" id="JBBLXS010000075">
    <property type="protein sequence ID" value="MEK0184814.1"/>
    <property type="molecule type" value="Genomic_DNA"/>
</dbReference>
<reference evidence="1 2" key="1">
    <citation type="journal article" date="2020" name="Harmful Algae">
        <title>Molecular and morphological characterization of a novel dihydroanatoxin-a producing Microcoleus species (cyanobacteria) from the Russian River, California, USA.</title>
        <authorList>
            <person name="Conklin K.Y."/>
            <person name="Stancheva R."/>
            <person name="Otten T.G."/>
            <person name="Fadness R."/>
            <person name="Boyer G.L."/>
            <person name="Read B."/>
            <person name="Zhang X."/>
            <person name="Sheath R.G."/>
        </authorList>
    </citation>
    <scope>NUCLEOTIDE SEQUENCE [LARGE SCALE GENOMIC DNA]</scope>
    <source>
        <strain evidence="1 2">PTRS2</strain>
    </source>
</reference>
<keyword evidence="2" id="KW-1185">Reference proteome</keyword>